<evidence type="ECO:0000256" key="1">
    <source>
        <dbReference type="ARBA" id="ARBA00022801"/>
    </source>
</evidence>
<name>A0AAV9VBC7_9PEZI</name>
<accession>A0AAV9VBC7</accession>
<dbReference type="InterPro" id="IPR010905">
    <property type="entry name" value="Glyco_hydro_88"/>
</dbReference>
<dbReference type="PANTHER" id="PTHR33886:SF8">
    <property type="entry name" value="UNSATURATED RHAMNOGALACTURONAN HYDROLASE (EUROFUNG)"/>
    <property type="match status" value="1"/>
</dbReference>
<reference evidence="3 4" key="1">
    <citation type="submission" date="2019-10" db="EMBL/GenBank/DDBJ databases">
        <authorList>
            <person name="Palmer J.M."/>
        </authorList>
    </citation>
    <scope>NUCLEOTIDE SEQUENCE [LARGE SCALE GENOMIC DNA]</scope>
    <source>
        <strain evidence="3 4">TWF696</strain>
    </source>
</reference>
<sequence length="385" mass="43280">MVKIRTLSLILWFCSICRITGFYLDERDSPIQHPQTRILALAQRPAYCPTNIAASIVLVNNYWQSFNANPPPGPNSLTWGNGTYFGGALFAYSATGVLTYWKYVLKWANSNQWSFAPHPPTNEADYLSVGYAYILLYLLDPKHPTSYLIPLDREIRGFVNSPRLDLWTWVDALHMVMPQFAYLGVMKKDPRYLEKMYQLFNYAKTQEGGGLWDPVKGLWWRDRNFVGRNIYWSRGNGWAIAALVKVLDILPSTDPHYQEYVSMLQQMAAALAACQQPNGFWYVNLGDPTNFPGGETSGTLFFVYGITWGIRNGLLNGATYGPIVAKAWNAVNRYTVDPSNGRLGYCQGPGYAPASRQPVTSASTYDYGFGAYLLAGAELVKLCGR</sequence>
<dbReference type="InterPro" id="IPR008928">
    <property type="entry name" value="6-hairpin_glycosidase_sf"/>
</dbReference>
<dbReference type="PANTHER" id="PTHR33886">
    <property type="entry name" value="UNSATURATED RHAMNOGALACTURONAN HYDROLASE (EUROFUNG)"/>
    <property type="match status" value="1"/>
</dbReference>
<keyword evidence="2" id="KW-0732">Signal</keyword>
<evidence type="ECO:0008006" key="5">
    <source>
        <dbReference type="Google" id="ProtNLM"/>
    </source>
</evidence>
<protein>
    <recommendedName>
        <fullName evidence="5">Glycoside hydrolase family 88 protein</fullName>
    </recommendedName>
</protein>
<dbReference type="EMBL" id="JAVHNQ010000002">
    <property type="protein sequence ID" value="KAK6354871.1"/>
    <property type="molecule type" value="Genomic_DNA"/>
</dbReference>
<proteinExistence type="predicted"/>
<dbReference type="GO" id="GO:0016787">
    <property type="term" value="F:hydrolase activity"/>
    <property type="evidence" value="ECO:0007669"/>
    <property type="project" value="UniProtKB-KW"/>
</dbReference>
<dbReference type="AlphaFoldDB" id="A0AAV9VBC7"/>
<dbReference type="GO" id="GO:0005975">
    <property type="term" value="P:carbohydrate metabolic process"/>
    <property type="evidence" value="ECO:0007669"/>
    <property type="project" value="InterPro"/>
</dbReference>
<organism evidence="3 4">
    <name type="scientific">Orbilia brochopaga</name>
    <dbReference type="NCBI Taxonomy" id="3140254"/>
    <lineage>
        <taxon>Eukaryota</taxon>
        <taxon>Fungi</taxon>
        <taxon>Dikarya</taxon>
        <taxon>Ascomycota</taxon>
        <taxon>Pezizomycotina</taxon>
        <taxon>Orbiliomycetes</taxon>
        <taxon>Orbiliales</taxon>
        <taxon>Orbiliaceae</taxon>
        <taxon>Orbilia</taxon>
    </lineage>
</organism>
<feature type="signal peptide" evidence="2">
    <location>
        <begin position="1"/>
        <end position="21"/>
    </location>
</feature>
<evidence type="ECO:0000256" key="2">
    <source>
        <dbReference type="SAM" id="SignalP"/>
    </source>
</evidence>
<comment type="caution">
    <text evidence="3">The sequence shown here is derived from an EMBL/GenBank/DDBJ whole genome shotgun (WGS) entry which is preliminary data.</text>
</comment>
<dbReference type="Gene3D" id="1.50.10.10">
    <property type="match status" value="1"/>
</dbReference>
<feature type="chain" id="PRO_5043653794" description="Glycoside hydrolase family 88 protein" evidence="2">
    <location>
        <begin position="22"/>
        <end position="385"/>
    </location>
</feature>
<evidence type="ECO:0000313" key="3">
    <source>
        <dbReference type="EMBL" id="KAK6354871.1"/>
    </source>
</evidence>
<dbReference type="InterPro" id="IPR052043">
    <property type="entry name" value="PolySaccharide_Degr_Enz"/>
</dbReference>
<dbReference type="Pfam" id="PF07470">
    <property type="entry name" value="Glyco_hydro_88"/>
    <property type="match status" value="1"/>
</dbReference>
<dbReference type="Proteomes" id="UP001375240">
    <property type="component" value="Unassembled WGS sequence"/>
</dbReference>
<keyword evidence="4" id="KW-1185">Reference proteome</keyword>
<evidence type="ECO:0000313" key="4">
    <source>
        <dbReference type="Proteomes" id="UP001375240"/>
    </source>
</evidence>
<keyword evidence="1" id="KW-0378">Hydrolase</keyword>
<gene>
    <name evidence="3" type="ORF">TWF696_004002</name>
</gene>
<dbReference type="InterPro" id="IPR012341">
    <property type="entry name" value="6hp_glycosidase-like_sf"/>
</dbReference>
<dbReference type="SUPFAM" id="SSF48208">
    <property type="entry name" value="Six-hairpin glycosidases"/>
    <property type="match status" value="1"/>
</dbReference>